<protein>
    <submittedName>
        <fullName evidence="1">Uncharacterized protein</fullName>
    </submittedName>
</protein>
<reference evidence="1 2" key="1">
    <citation type="journal article" date="2016" name="Nat. Commun.">
        <title>Thousands of microbial genomes shed light on interconnected biogeochemical processes in an aquifer system.</title>
        <authorList>
            <person name="Anantharaman K."/>
            <person name="Brown C.T."/>
            <person name="Hug L.A."/>
            <person name="Sharon I."/>
            <person name="Castelle C.J."/>
            <person name="Probst A.J."/>
            <person name="Thomas B.C."/>
            <person name="Singh A."/>
            <person name="Wilkins M.J."/>
            <person name="Karaoz U."/>
            <person name="Brodie E.L."/>
            <person name="Williams K.H."/>
            <person name="Hubbard S.S."/>
            <person name="Banfield J.F."/>
        </authorList>
    </citation>
    <scope>NUCLEOTIDE SEQUENCE [LARGE SCALE GENOMIC DNA]</scope>
</reference>
<evidence type="ECO:0000313" key="2">
    <source>
        <dbReference type="Proteomes" id="UP000177803"/>
    </source>
</evidence>
<sequence length="226" mass="25528">MPISAEQLALSRTLRKNGVFEDATAHRIRRKENIILLLACGDGAHILDVVEFQNTLWEQIDNDNPPVIQTVTPNGGVAVLDPLWPLHKRLPGGLENVWYYTLSGMILKGARMIVGQPHFPCGQARLSDVEPVDLLTASVRGKLHFKHKLKHEPNFLTWVLDIMNDKGKLANDRYEFAKTLPQDHNFGLYPHVDYNGSGKGEDAGKRTYFMSAEKFLRFVGNKPIEF</sequence>
<accession>A0A1F6NKT2</accession>
<dbReference type="AlphaFoldDB" id="A0A1F6NKT2"/>
<evidence type="ECO:0000313" key="1">
    <source>
        <dbReference type="EMBL" id="OGH84383.1"/>
    </source>
</evidence>
<name>A0A1F6NKT2_9BACT</name>
<proteinExistence type="predicted"/>
<comment type="caution">
    <text evidence="1">The sequence shown here is derived from an EMBL/GenBank/DDBJ whole genome shotgun (WGS) entry which is preliminary data.</text>
</comment>
<organism evidence="1 2">
    <name type="scientific">Candidatus Magasanikbacteria bacterium RIFOXYA2_FULL_44_8</name>
    <dbReference type="NCBI Taxonomy" id="1798696"/>
    <lineage>
        <taxon>Bacteria</taxon>
        <taxon>Candidatus Magasanikiibacteriota</taxon>
    </lineage>
</organism>
<dbReference type="Proteomes" id="UP000177803">
    <property type="component" value="Unassembled WGS sequence"/>
</dbReference>
<dbReference type="EMBL" id="MFQR01000025">
    <property type="protein sequence ID" value="OGH84383.1"/>
    <property type="molecule type" value="Genomic_DNA"/>
</dbReference>
<gene>
    <name evidence="1" type="ORF">A2261_00060</name>
</gene>